<reference evidence="1" key="3">
    <citation type="journal article" date="2013" name="Nucleic Acids Res.">
        <title>The genome of Anopheles darlingi, the main neotropical malaria vector.</title>
        <authorList>
            <person name="Marinotti O."/>
            <person name="Cerqueira G.C."/>
            <person name="de Almeida L.G."/>
            <person name="Ferro M.I."/>
            <person name="Loreto E.L."/>
            <person name="Zaha A."/>
            <person name="Teixeira S.M."/>
            <person name="Wespiser A.R."/>
            <person name="Almeida E Silva A."/>
            <person name="Schlindwein A.D."/>
            <person name="Pacheco A.C."/>
            <person name="Silva A.L."/>
            <person name="Graveley B.R."/>
            <person name="Walenz B.P."/>
            <person name="Lima Bde A."/>
            <person name="Ribeiro C.A."/>
            <person name="Nunes-Silva C.G."/>
            <person name="de Carvalho C.R."/>
            <person name="Soares C.M."/>
            <person name="de Menezes C.B."/>
            <person name="Matiolli C."/>
            <person name="Caffrey D."/>
            <person name="Araujo D.A."/>
            <person name="de Oliveira D.M."/>
            <person name="Golenbock D."/>
            <person name="Grisard E.C."/>
            <person name="Fantinatti-Garboggini F."/>
            <person name="de Carvalho F.M."/>
            <person name="Barcellos F.G."/>
            <person name="Prosdocimi F."/>
            <person name="May G."/>
            <person name="Azevedo Junior G.M."/>
            <person name="Guimaraes G.M."/>
            <person name="Goldman G.H."/>
            <person name="Padilha I.Q."/>
            <person name="Batista Jda S."/>
            <person name="Ferro J.A."/>
            <person name="Ribeiro J.M."/>
            <person name="Fietto J.L."/>
            <person name="Dabbas K.M."/>
            <person name="Cerdeira L."/>
            <person name="Agnez-Lima L.F."/>
            <person name="Brocchi M."/>
            <person name="de Carvalho M.O."/>
            <person name="Teixeira Mde M."/>
            <person name="Diniz Maia Mde M."/>
            <person name="Goldman M.H."/>
            <person name="Cruz Schneider M.P."/>
            <person name="Felipe M.S."/>
            <person name="Hungria M."/>
            <person name="Nicolas M.F."/>
            <person name="Pereira M."/>
            <person name="Montes M.A."/>
            <person name="Cantao M.E."/>
            <person name="Vincentz M."/>
            <person name="Rafael M.S."/>
            <person name="Silverman N."/>
            <person name="Stoco P.H."/>
            <person name="Souza R.C."/>
            <person name="Vicentini R."/>
            <person name="Gazzinelli R.T."/>
            <person name="Neves Rde O."/>
            <person name="Silva R."/>
            <person name="Astolfi-Filho S."/>
            <person name="Maciel T.E."/>
            <person name="Urmenyi T.P."/>
            <person name="Tadei W.P."/>
            <person name="Camargo E.P."/>
            <person name="de Vasconcelos A.T."/>
        </authorList>
    </citation>
    <scope>NUCLEOTIDE SEQUENCE</scope>
</reference>
<dbReference type="EMBL" id="ADMH02000483">
    <property type="protein sequence ID" value="ETN66274.1"/>
    <property type="molecule type" value="Genomic_DNA"/>
</dbReference>
<dbReference type="STRING" id="43151.W5JU33"/>
<organism evidence="1">
    <name type="scientific">Anopheles darlingi</name>
    <name type="common">Mosquito</name>
    <dbReference type="NCBI Taxonomy" id="43151"/>
    <lineage>
        <taxon>Eukaryota</taxon>
        <taxon>Metazoa</taxon>
        <taxon>Ecdysozoa</taxon>
        <taxon>Arthropoda</taxon>
        <taxon>Hexapoda</taxon>
        <taxon>Insecta</taxon>
        <taxon>Pterygota</taxon>
        <taxon>Neoptera</taxon>
        <taxon>Endopterygota</taxon>
        <taxon>Diptera</taxon>
        <taxon>Nematocera</taxon>
        <taxon>Culicoidea</taxon>
        <taxon>Culicidae</taxon>
        <taxon>Anophelinae</taxon>
        <taxon>Anopheles</taxon>
    </lineage>
</organism>
<name>W5JU33_ANODA</name>
<dbReference type="SUPFAM" id="SSF57302">
    <property type="entry name" value="Snake toxin-like"/>
    <property type="match status" value="1"/>
</dbReference>
<dbReference type="InterPro" id="IPR045860">
    <property type="entry name" value="Snake_toxin-like_sf"/>
</dbReference>
<keyword evidence="3" id="KW-1185">Reference proteome</keyword>
<evidence type="ECO:0000313" key="3">
    <source>
        <dbReference type="Proteomes" id="UP000000673"/>
    </source>
</evidence>
<dbReference type="VEuPathDB" id="VectorBase:ADAR2_011960"/>
<dbReference type="AlphaFoldDB" id="W5JU33"/>
<dbReference type="HOGENOM" id="CLU_118240_0_0_1"/>
<dbReference type="EnsemblMetazoa" id="ADAC001948-RA">
    <property type="protein sequence ID" value="ADAC001948-PA"/>
    <property type="gene ID" value="ADAC001948"/>
</dbReference>
<dbReference type="eggNOG" id="ENOG502SCSK">
    <property type="taxonomic scope" value="Eukaryota"/>
</dbReference>
<reference evidence="1 3" key="1">
    <citation type="journal article" date="2010" name="BMC Genomics">
        <title>Combination of measures distinguishes pre-miRNAs from other stem-loops in the genome of the newly sequenced Anopheles darlingi.</title>
        <authorList>
            <person name="Mendes N.D."/>
            <person name="Freitas A.T."/>
            <person name="Vasconcelos A.T."/>
            <person name="Sagot M.F."/>
        </authorList>
    </citation>
    <scope>NUCLEOTIDE SEQUENCE</scope>
</reference>
<accession>W5JU33</accession>
<dbReference type="VEuPathDB" id="VectorBase:ADAC001948"/>
<dbReference type="Proteomes" id="UP000000673">
    <property type="component" value="Unassembled WGS sequence"/>
</dbReference>
<evidence type="ECO:0000313" key="2">
    <source>
        <dbReference type="EnsemblMetazoa" id="ADAC001948-PA"/>
    </source>
</evidence>
<evidence type="ECO:0000313" key="1">
    <source>
        <dbReference type="EMBL" id="ETN66274.1"/>
    </source>
</evidence>
<sequence length="209" mass="22151">MMTNHHQRKRRSVHRISIRSVSLAHKSDQLLWLLLVFSVLLSFSVSSVEALRCYACGLTQSSGDPRCVTEPGSVEGQSVVTCSRKYCTITRQELVDPPGKLVTFVRSCEETPLYLDEVLEDPTFITYYRSCTTDLCNSGDGVGSTGSELTGLNEGASENLIVPGLAGNGATVPVAAAAVGLIKITSLLTAVVTVTVAAIGGWGNSLSLG</sequence>
<reference evidence="1" key="2">
    <citation type="submission" date="2010-05" db="EMBL/GenBank/DDBJ databases">
        <authorList>
            <person name="Almeida L.G."/>
            <person name="Nicolas M.F."/>
            <person name="Souza R.C."/>
            <person name="Vasconcelos A.T.R."/>
        </authorList>
    </citation>
    <scope>NUCLEOTIDE SEQUENCE</scope>
</reference>
<reference evidence="2" key="4">
    <citation type="submission" date="2015-06" db="UniProtKB">
        <authorList>
            <consortium name="EnsemblMetazoa"/>
        </authorList>
    </citation>
    <scope>IDENTIFICATION</scope>
</reference>
<gene>
    <name evidence="1" type="ORF">AND_001948</name>
</gene>
<protein>
    <submittedName>
        <fullName evidence="1 2">Uncharacterized protein</fullName>
    </submittedName>
</protein>
<proteinExistence type="predicted"/>